<evidence type="ECO:0000259" key="7">
    <source>
        <dbReference type="Pfam" id="PF07687"/>
    </source>
</evidence>
<dbReference type="InterPro" id="IPR011650">
    <property type="entry name" value="Peptidase_M20_dimer"/>
</dbReference>
<keyword evidence="2" id="KW-0645">Protease</keyword>
<dbReference type="OrthoDB" id="3064516at2759"/>
<dbReference type="AlphaFoldDB" id="A0A250WQS7"/>
<dbReference type="SUPFAM" id="SSF53187">
    <property type="entry name" value="Zn-dependent exopeptidases"/>
    <property type="match status" value="1"/>
</dbReference>
<evidence type="ECO:0000256" key="2">
    <source>
        <dbReference type="ARBA" id="ARBA00022670"/>
    </source>
</evidence>
<feature type="signal peptide" evidence="6">
    <location>
        <begin position="1"/>
        <end position="17"/>
    </location>
</feature>
<keyword evidence="5" id="KW-0862">Zinc</keyword>
<reference evidence="8 9" key="1">
    <citation type="submission" date="2017-08" db="EMBL/GenBank/DDBJ databases">
        <title>Acidophilic green algal genome provides insights into adaptation to an acidic environment.</title>
        <authorList>
            <person name="Hirooka S."/>
            <person name="Hirose Y."/>
            <person name="Kanesaki Y."/>
            <person name="Higuchi S."/>
            <person name="Fujiwara T."/>
            <person name="Onuma R."/>
            <person name="Era A."/>
            <person name="Ohbayashi R."/>
            <person name="Uzuka A."/>
            <person name="Nozaki H."/>
            <person name="Yoshikawa H."/>
            <person name="Miyagishima S.Y."/>
        </authorList>
    </citation>
    <scope>NUCLEOTIDE SEQUENCE [LARGE SCALE GENOMIC DNA]</scope>
    <source>
        <strain evidence="8 9">NIES-2499</strain>
    </source>
</reference>
<comment type="similarity">
    <text evidence="1">Belongs to the peptidase M20A family.</text>
</comment>
<evidence type="ECO:0000256" key="3">
    <source>
        <dbReference type="ARBA" id="ARBA00022723"/>
    </source>
</evidence>
<organism evidence="8 9">
    <name type="scientific">Chlamydomonas eustigma</name>
    <dbReference type="NCBI Taxonomy" id="1157962"/>
    <lineage>
        <taxon>Eukaryota</taxon>
        <taxon>Viridiplantae</taxon>
        <taxon>Chlorophyta</taxon>
        <taxon>core chlorophytes</taxon>
        <taxon>Chlorophyceae</taxon>
        <taxon>CS clade</taxon>
        <taxon>Chlamydomonadales</taxon>
        <taxon>Chlamydomonadaceae</taxon>
        <taxon>Chlamydomonas</taxon>
    </lineage>
</organism>
<proteinExistence type="inferred from homology"/>
<gene>
    <name evidence="8" type="ORF">CEUSTIGMA_g667.t1</name>
</gene>
<dbReference type="GO" id="GO:0046872">
    <property type="term" value="F:metal ion binding"/>
    <property type="evidence" value="ECO:0007669"/>
    <property type="project" value="UniProtKB-KW"/>
</dbReference>
<dbReference type="Gene3D" id="1.10.150.900">
    <property type="match status" value="1"/>
</dbReference>
<protein>
    <recommendedName>
        <fullName evidence="7">Peptidase M20 dimerisation domain-containing protein</fullName>
    </recommendedName>
</protein>
<dbReference type="PANTHER" id="PTHR45962:SF1">
    <property type="entry name" value="N-FATTY-ACYL-AMINO ACID SYNTHASE_HYDROLASE PM20D1"/>
    <property type="match status" value="1"/>
</dbReference>
<evidence type="ECO:0000313" key="8">
    <source>
        <dbReference type="EMBL" id="GAX73214.1"/>
    </source>
</evidence>
<dbReference type="Gene3D" id="3.40.630.10">
    <property type="entry name" value="Zn peptidases"/>
    <property type="match status" value="1"/>
</dbReference>
<dbReference type="InterPro" id="IPR001261">
    <property type="entry name" value="ArgE/DapE_CS"/>
</dbReference>
<dbReference type="Pfam" id="PF01546">
    <property type="entry name" value="Peptidase_M20"/>
    <property type="match status" value="1"/>
</dbReference>
<dbReference type="GO" id="GO:0006508">
    <property type="term" value="P:proteolysis"/>
    <property type="evidence" value="ECO:0007669"/>
    <property type="project" value="UniProtKB-KW"/>
</dbReference>
<dbReference type="GO" id="GO:0008233">
    <property type="term" value="F:peptidase activity"/>
    <property type="evidence" value="ECO:0007669"/>
    <property type="project" value="UniProtKB-KW"/>
</dbReference>
<keyword evidence="9" id="KW-1185">Reference proteome</keyword>
<evidence type="ECO:0000256" key="5">
    <source>
        <dbReference type="ARBA" id="ARBA00022833"/>
    </source>
</evidence>
<dbReference type="Gene3D" id="3.30.70.360">
    <property type="match status" value="1"/>
</dbReference>
<keyword evidence="6" id="KW-0732">Signal</keyword>
<dbReference type="Pfam" id="PF07687">
    <property type="entry name" value="M20_dimer"/>
    <property type="match status" value="1"/>
</dbReference>
<keyword evidence="3" id="KW-0479">Metal-binding</keyword>
<dbReference type="InterPro" id="IPR036264">
    <property type="entry name" value="Bact_exopeptidase_dim_dom"/>
</dbReference>
<comment type="caution">
    <text evidence="8">The sequence shown here is derived from an EMBL/GenBank/DDBJ whole genome shotgun (WGS) entry which is preliminary data.</text>
</comment>
<dbReference type="InterPro" id="IPR047177">
    <property type="entry name" value="Pept_M20A"/>
</dbReference>
<sequence length="507" mass="55407">MALLRLGLLGAVIASWAVYRRSYTYSHDIVTPLECSQQSNDALSRFSRCLQFPSVSDVSANFHVREEKVFQDMIDHLSTSYSLVWSTLEVEVVGNGRLSLLLTWRGSDPSLLPVLLISHYDVVPVTPGTEGDWSYPPFSGAVEEGHIWGRGSIDVKFSVICILEAFSQLISVGRQPKRTIMFVVGQDEEVGGTHGAQMTAELFASRGIKFDIAIDEGGVILSEGLAPFTTTPVALIGTSEKVYTMVEVNISSRGGHSSMPPTDGSDVGSQIAKLITFTRDHPFPSVLRQPTTGFFKALAPHCKNPILRLITAHLDSWPLSIIMAPAIAYMSSETAAQVRTTIAVVNVTTGVANNVLPQHGSIRFNLRSHPGDSSHEGMLQYFNHAISHLKLNASATLMTFGDSGPPPMVTNSDGSHFQAVQKAIKEIWEHEGLHIAVAPFLLTGGTDSRHYAHLSEHGVLRFCPLTFSKSKGDLGRVHGTNERVSIHDFYKGLCTYQRIIQLMAIDI</sequence>
<dbReference type="STRING" id="1157962.A0A250WQS7"/>
<dbReference type="InterPro" id="IPR002933">
    <property type="entry name" value="Peptidase_M20"/>
</dbReference>
<keyword evidence="4" id="KW-0378">Hydrolase</keyword>
<dbReference type="EMBL" id="BEGY01000002">
    <property type="protein sequence ID" value="GAX73214.1"/>
    <property type="molecule type" value="Genomic_DNA"/>
</dbReference>
<accession>A0A250WQS7</accession>
<name>A0A250WQS7_9CHLO</name>
<dbReference type="PANTHER" id="PTHR45962">
    <property type="entry name" value="N-FATTY-ACYL-AMINO ACID SYNTHASE/HYDROLASE PM20D1"/>
    <property type="match status" value="1"/>
</dbReference>
<dbReference type="SUPFAM" id="SSF55031">
    <property type="entry name" value="Bacterial exopeptidase dimerisation domain"/>
    <property type="match status" value="1"/>
</dbReference>
<dbReference type="Proteomes" id="UP000232323">
    <property type="component" value="Unassembled WGS sequence"/>
</dbReference>
<evidence type="ECO:0000256" key="1">
    <source>
        <dbReference type="ARBA" id="ARBA00006247"/>
    </source>
</evidence>
<evidence type="ECO:0000256" key="4">
    <source>
        <dbReference type="ARBA" id="ARBA00022801"/>
    </source>
</evidence>
<dbReference type="PROSITE" id="PS00758">
    <property type="entry name" value="ARGE_DAPE_CPG2_1"/>
    <property type="match status" value="1"/>
</dbReference>
<feature type="domain" description="Peptidase M20 dimerisation" evidence="7">
    <location>
        <begin position="240"/>
        <end position="378"/>
    </location>
</feature>
<feature type="chain" id="PRO_5012919528" description="Peptidase M20 dimerisation domain-containing protein" evidence="6">
    <location>
        <begin position="18"/>
        <end position="507"/>
    </location>
</feature>
<evidence type="ECO:0000256" key="6">
    <source>
        <dbReference type="SAM" id="SignalP"/>
    </source>
</evidence>
<evidence type="ECO:0000313" key="9">
    <source>
        <dbReference type="Proteomes" id="UP000232323"/>
    </source>
</evidence>